<name>A0A3M7PYP2_BRAPC</name>
<comment type="caution">
    <text evidence="1">The sequence shown here is derived from an EMBL/GenBank/DDBJ whole genome shotgun (WGS) entry which is preliminary data.</text>
</comment>
<sequence>MQQCSRIFDFNARKNIVLNSNIPDYNQSAALQGFSTIIIYLKNSVLLIVIQKYLSKNSLFKRLALGCYSGVSTCSTT</sequence>
<evidence type="ECO:0000313" key="1">
    <source>
        <dbReference type="EMBL" id="RNA04316.1"/>
    </source>
</evidence>
<proteinExistence type="predicted"/>
<dbReference type="Proteomes" id="UP000276133">
    <property type="component" value="Unassembled WGS sequence"/>
</dbReference>
<evidence type="ECO:0000313" key="2">
    <source>
        <dbReference type="Proteomes" id="UP000276133"/>
    </source>
</evidence>
<organism evidence="1 2">
    <name type="scientific">Brachionus plicatilis</name>
    <name type="common">Marine rotifer</name>
    <name type="synonym">Brachionus muelleri</name>
    <dbReference type="NCBI Taxonomy" id="10195"/>
    <lineage>
        <taxon>Eukaryota</taxon>
        <taxon>Metazoa</taxon>
        <taxon>Spiralia</taxon>
        <taxon>Gnathifera</taxon>
        <taxon>Rotifera</taxon>
        <taxon>Eurotatoria</taxon>
        <taxon>Monogononta</taxon>
        <taxon>Pseudotrocha</taxon>
        <taxon>Ploima</taxon>
        <taxon>Brachionidae</taxon>
        <taxon>Brachionus</taxon>
    </lineage>
</organism>
<accession>A0A3M7PYP2</accession>
<dbReference type="EMBL" id="REGN01008158">
    <property type="protein sequence ID" value="RNA04316.1"/>
    <property type="molecule type" value="Genomic_DNA"/>
</dbReference>
<dbReference type="AlphaFoldDB" id="A0A3M7PYP2"/>
<gene>
    <name evidence="1" type="ORF">BpHYR1_041827</name>
</gene>
<reference evidence="1 2" key="1">
    <citation type="journal article" date="2018" name="Sci. Rep.">
        <title>Genomic signatures of local adaptation to the degree of environmental predictability in rotifers.</title>
        <authorList>
            <person name="Franch-Gras L."/>
            <person name="Hahn C."/>
            <person name="Garcia-Roger E.M."/>
            <person name="Carmona M.J."/>
            <person name="Serra M."/>
            <person name="Gomez A."/>
        </authorList>
    </citation>
    <scope>NUCLEOTIDE SEQUENCE [LARGE SCALE GENOMIC DNA]</scope>
    <source>
        <strain evidence="1">HYR1</strain>
    </source>
</reference>
<keyword evidence="2" id="KW-1185">Reference proteome</keyword>
<protein>
    <submittedName>
        <fullName evidence="1">Uncharacterized protein</fullName>
    </submittedName>
</protein>